<comment type="caution">
    <text evidence="1">The sequence shown here is derived from an EMBL/GenBank/DDBJ whole genome shotgun (WGS) entry which is preliminary data.</text>
</comment>
<dbReference type="Proteomes" id="UP000018888">
    <property type="component" value="Unassembled WGS sequence"/>
</dbReference>
<accession>A0A2P4QTI7</accession>
<evidence type="ECO:0000313" key="2">
    <source>
        <dbReference type="Proteomes" id="UP000018888"/>
    </source>
</evidence>
<protein>
    <recommendedName>
        <fullName evidence="3">SAM domain-containing protein</fullName>
    </recommendedName>
</protein>
<proteinExistence type="predicted"/>
<reference evidence="1 2" key="1">
    <citation type="journal article" date="2013" name="Proc. Natl. Acad. Sci. U.S.A.">
        <title>Genome of an arbuscular mycorrhizal fungus provides insight into the oldest plant symbiosis.</title>
        <authorList>
            <person name="Tisserant E."/>
            <person name="Malbreil M."/>
            <person name="Kuo A."/>
            <person name="Kohler A."/>
            <person name="Symeonidi A."/>
            <person name="Balestrini R."/>
            <person name="Charron P."/>
            <person name="Duensing N."/>
            <person name="Frei Dit Frey N."/>
            <person name="Gianinazzi-Pearson V."/>
            <person name="Gilbert L.B."/>
            <person name="Handa Y."/>
            <person name="Herr J.R."/>
            <person name="Hijri M."/>
            <person name="Koul R."/>
            <person name="Kawaguchi M."/>
            <person name="Krajinski F."/>
            <person name="Lammers P.J."/>
            <person name="Masclaux F.G."/>
            <person name="Murat C."/>
            <person name="Morin E."/>
            <person name="Ndikumana S."/>
            <person name="Pagni M."/>
            <person name="Petitpierre D."/>
            <person name="Requena N."/>
            <person name="Rosikiewicz P."/>
            <person name="Riley R."/>
            <person name="Saito K."/>
            <person name="San Clemente H."/>
            <person name="Shapiro H."/>
            <person name="van Tuinen D."/>
            <person name="Becard G."/>
            <person name="Bonfante P."/>
            <person name="Paszkowski U."/>
            <person name="Shachar-Hill Y.Y."/>
            <person name="Tuskan G.A."/>
            <person name="Young P.W."/>
            <person name="Sanders I.R."/>
            <person name="Henrissat B."/>
            <person name="Rensing S.A."/>
            <person name="Grigoriev I.V."/>
            <person name="Corradi N."/>
            <person name="Roux C."/>
            <person name="Martin F."/>
        </authorList>
    </citation>
    <scope>NUCLEOTIDE SEQUENCE [LARGE SCALE GENOMIC DNA]</scope>
    <source>
        <strain evidence="1 2">DAOM 197198</strain>
    </source>
</reference>
<dbReference type="EMBL" id="AUPC02000015">
    <property type="protein sequence ID" value="POG80868.1"/>
    <property type="molecule type" value="Genomic_DNA"/>
</dbReference>
<organism evidence="1 2">
    <name type="scientific">Rhizophagus irregularis (strain DAOM 181602 / DAOM 197198 / MUCL 43194)</name>
    <name type="common">Arbuscular mycorrhizal fungus</name>
    <name type="synonym">Glomus intraradices</name>
    <dbReference type="NCBI Taxonomy" id="747089"/>
    <lineage>
        <taxon>Eukaryota</taxon>
        <taxon>Fungi</taxon>
        <taxon>Fungi incertae sedis</taxon>
        <taxon>Mucoromycota</taxon>
        <taxon>Glomeromycotina</taxon>
        <taxon>Glomeromycetes</taxon>
        <taxon>Glomerales</taxon>
        <taxon>Glomeraceae</taxon>
        <taxon>Rhizophagus</taxon>
    </lineage>
</organism>
<gene>
    <name evidence="1" type="ORF">GLOIN_2v1513366</name>
</gene>
<name>A0A2P4QTI7_RHIID</name>
<dbReference type="VEuPathDB" id="FungiDB:RhiirFUN_005146"/>
<evidence type="ECO:0000313" key="1">
    <source>
        <dbReference type="EMBL" id="POG80868.1"/>
    </source>
</evidence>
<dbReference type="AlphaFoldDB" id="A0A2P4QTI7"/>
<keyword evidence="2" id="KW-1185">Reference proteome</keyword>
<sequence length="293" mass="33427">MSTSTVEHNSYLVENWDTETLINFLKEQNLKLDDDDLGILRKKKIARLAKEVQALKEKLKRVFSSYKSLSEVLAKYGIDGNGTDTIPLFSLQSLKNYGTLVMDSLEAMRNEYIVAILHSAINITRDDTGKELSMRPEYEVIGEESSGQVDYAIKDVENLICITEDKSQWNVIEGFAQNIKQLESSYETNKRKISQGSKLPLSIEFSKDALDKKSAEYQKLCNGVKKVLSVVVGIIKDRACVEEEPDRKKARVEARMCRFCAVVTGYINSEMRTRCPLLKVWLFFFICSIVKYD</sequence>
<evidence type="ECO:0008006" key="3">
    <source>
        <dbReference type="Google" id="ProtNLM"/>
    </source>
</evidence>
<reference evidence="1 2" key="2">
    <citation type="journal article" date="2018" name="New Phytol.">
        <title>High intraspecific genome diversity in the model arbuscular mycorrhizal symbiont Rhizophagus irregularis.</title>
        <authorList>
            <person name="Chen E.C.H."/>
            <person name="Morin E."/>
            <person name="Beaudet D."/>
            <person name="Noel J."/>
            <person name="Yildirir G."/>
            <person name="Ndikumana S."/>
            <person name="Charron P."/>
            <person name="St-Onge C."/>
            <person name="Giorgi J."/>
            <person name="Kruger M."/>
            <person name="Marton T."/>
            <person name="Ropars J."/>
            <person name="Grigoriev I.V."/>
            <person name="Hainaut M."/>
            <person name="Henrissat B."/>
            <person name="Roux C."/>
            <person name="Martin F."/>
            <person name="Corradi N."/>
        </authorList>
    </citation>
    <scope>NUCLEOTIDE SEQUENCE [LARGE SCALE GENOMIC DNA]</scope>
    <source>
        <strain evidence="1 2">DAOM 197198</strain>
    </source>
</reference>